<dbReference type="Gene3D" id="1.20.1560.10">
    <property type="entry name" value="ABC transporter type 1, transmembrane domain"/>
    <property type="match status" value="2"/>
</dbReference>
<dbReference type="SMART" id="SM00382">
    <property type="entry name" value="AAA"/>
    <property type="match status" value="2"/>
</dbReference>
<keyword evidence="4" id="KW-0677">Repeat</keyword>
<feature type="domain" description="ABC transmembrane type-1" evidence="12">
    <location>
        <begin position="85"/>
        <end position="415"/>
    </location>
</feature>
<keyword evidence="5" id="KW-0547">Nucleotide-binding</keyword>
<evidence type="ECO:0000256" key="4">
    <source>
        <dbReference type="ARBA" id="ARBA00022737"/>
    </source>
</evidence>
<dbReference type="PROSITE" id="PS50929">
    <property type="entry name" value="ABC_TM1F"/>
    <property type="match status" value="2"/>
</dbReference>
<keyword evidence="6" id="KW-0067">ATP-binding</keyword>
<feature type="transmembrane region" description="Helical" evidence="10">
    <location>
        <begin position="847"/>
        <end position="871"/>
    </location>
</feature>
<keyword evidence="2" id="KW-0813">Transport</keyword>
<feature type="transmembrane region" description="Helical" evidence="10">
    <location>
        <begin position="274"/>
        <end position="294"/>
    </location>
</feature>
<accession>A0A066W1I8</accession>
<comment type="subcellular location">
    <subcellularLocation>
        <location evidence="1">Membrane</location>
        <topology evidence="1">Multi-pass membrane protein</topology>
    </subcellularLocation>
</comment>
<evidence type="ECO:0000256" key="1">
    <source>
        <dbReference type="ARBA" id="ARBA00004141"/>
    </source>
</evidence>
<feature type="region of interest" description="Disordered" evidence="9">
    <location>
        <begin position="728"/>
        <end position="778"/>
    </location>
</feature>
<evidence type="ECO:0000313" key="14">
    <source>
        <dbReference type="Proteomes" id="UP000027361"/>
    </source>
</evidence>
<evidence type="ECO:0000313" key="13">
    <source>
        <dbReference type="EMBL" id="KDN44924.1"/>
    </source>
</evidence>
<dbReference type="FunFam" id="1.20.1560.10:FF:000013">
    <property type="entry name" value="ABC transporter C family member 2"/>
    <property type="match status" value="1"/>
</dbReference>
<evidence type="ECO:0000256" key="6">
    <source>
        <dbReference type="ARBA" id="ARBA00022840"/>
    </source>
</evidence>
<dbReference type="Pfam" id="PF00005">
    <property type="entry name" value="ABC_tran"/>
    <property type="match status" value="2"/>
</dbReference>
<organism evidence="13 14">
    <name type="scientific">Tilletiaria anomala (strain ATCC 24038 / CBS 436.72 / UBC 951)</name>
    <dbReference type="NCBI Taxonomy" id="1037660"/>
    <lineage>
        <taxon>Eukaryota</taxon>
        <taxon>Fungi</taxon>
        <taxon>Dikarya</taxon>
        <taxon>Basidiomycota</taxon>
        <taxon>Ustilaginomycotina</taxon>
        <taxon>Exobasidiomycetes</taxon>
        <taxon>Georgefischeriales</taxon>
        <taxon>Tilletiariaceae</taxon>
        <taxon>Tilletiaria</taxon>
    </lineage>
</organism>
<dbReference type="InterPro" id="IPR003593">
    <property type="entry name" value="AAA+_ATPase"/>
</dbReference>
<dbReference type="InterPro" id="IPR027417">
    <property type="entry name" value="P-loop_NTPase"/>
</dbReference>
<protein>
    <submittedName>
        <fullName evidence="13">p-loop containing nucleoside triphosphate hydrolase protein</fullName>
    </submittedName>
</protein>
<keyword evidence="7 10" id="KW-1133">Transmembrane helix</keyword>
<dbReference type="InterPro" id="IPR003439">
    <property type="entry name" value="ABC_transporter-like_ATP-bd"/>
</dbReference>
<dbReference type="HOGENOM" id="CLU_000604_27_6_1"/>
<dbReference type="InterPro" id="IPR017871">
    <property type="entry name" value="ABC_transporter-like_CS"/>
</dbReference>
<sequence>MGWLGGEAVIPRLLHTYMTPIILFANRSGGLEAKDLPYLHAELRAITLFGDMRASWRHMRSKVHKPTPATLLRAVLNTMRSEITILLSISWLSAMLFYAPAFCINRFVSVFEQGEANGVRDVRTGVVWALAMFATSLTQNVLMGILMMVCNSGLRSKIKQQMTSLLFEKALRRQEISDSSANGSSPSATVAEVENGGNDNNNKKDGKKEKKGEEDEEEEEGAKRFASKAAVMTLASNDTDRIANLSFYLFTMCVAPIEIIVGFSFVFFLLGWGAAVGLVSCLLLVPVIHLLAKLDSKFQDRLMKTRDQRVTFLNEAIEAIRMIKFSAWETKVMDRIMISRRKELKELHKVFLCEVGNETVMSFSPILVIIIAFFWSILVDGRKLTPSKAFTAVAALNELRFALIELPSLIESLVELWVSLRRIVAFLELPEVELPHGEAAEPIKEIRFENATVTWPVHPPESGTQPAAAPVTDPFKLKGVTTTFEYGKINLICGKVGSGKSMMLLGLLGELTLDEGIIVGPRSHPNALGGPLTAPDFIKPDEWIRSDLVAYIPQTAWLVNASLRDNITWGLPMDENRYRETLRVCALLPDLAILEDGDLTDIGEQGIGLSGGQKTRVCLARCVYSRASVLLLDSPLSNVDAHTASHIHEELLKGPLLANRTTILVSHQVAMLAPSAAKVLLLENGEVRYDGDAKAFLGSGHYAGLLEDLEEEAETTELPAPAQANETISLPSSGAATPTTGATSAATTPTTSKAPSINKVDRDDPKEAGVLKQTRKVMSEESKQRGAVSWKTYRSWIEAAGGWRYFTPVLVLFFIFAGWDVVASLWLKDLSADANRASPTRTPLYWLTGYAILLSMTSVIKAFTYLTLYMVSLGASKRLFQTMLVSCFRAKLRIHDTIPKGRFLNRFSSDMENNDQSLPTFFAALVSCFLSFVFGIVAVVISGGANLIVILFFLGPFIYYTGSLYRTTTRDVRRLEAISRSPITTCFSDLLSGAVVVRAFGSSGRMMADLLSKSDNSTRFTWLLSQTTRWMICLYQLSSALLVLAGSLALLFNPNTNSAGAGFATSFLVTTDFLLAMALLCTSNFEQKAVSTERIIEYQELPQEPPTHLPPGPPPSWPSEGSVEIEDLEIKYAPELPTILEGISLAIPGRAKVGIVGKTGCGKSTLASCFFRFVEPVSGRIKIDGVDISTLGLEELRSRITIVPQDPVILSGKLREAVDPFYDYSDDDVKAALQKVHLVPTDEIAAASSPFSDLSYAISEGGSNLSGGERQLICLARALLGSCKLVFFDEASSALDAETDAAIAETIRKAFINSTVLTIAHRLRTIADFDYILVMDKGQVLEFDKPIRLIDDHNSRYHKLCKAAGKAEFRELREMALRASSRL</sequence>
<feature type="transmembrane region" description="Helical" evidence="10">
    <location>
        <begin position="1058"/>
        <end position="1081"/>
    </location>
</feature>
<feature type="transmembrane region" description="Helical" evidence="10">
    <location>
        <begin position="247"/>
        <end position="268"/>
    </location>
</feature>
<dbReference type="Proteomes" id="UP000027361">
    <property type="component" value="Unassembled WGS sequence"/>
</dbReference>
<evidence type="ECO:0000256" key="10">
    <source>
        <dbReference type="SAM" id="Phobius"/>
    </source>
</evidence>
<feature type="domain" description="ABC transporter" evidence="11">
    <location>
        <begin position="1123"/>
        <end position="1362"/>
    </location>
</feature>
<feature type="transmembrane region" description="Helical" evidence="10">
    <location>
        <begin position="947"/>
        <end position="965"/>
    </location>
</feature>
<dbReference type="GO" id="GO:0140359">
    <property type="term" value="F:ABC-type transporter activity"/>
    <property type="evidence" value="ECO:0007669"/>
    <property type="project" value="InterPro"/>
</dbReference>
<dbReference type="SUPFAM" id="SSF52540">
    <property type="entry name" value="P-loop containing nucleoside triphosphate hydrolases"/>
    <property type="match status" value="2"/>
</dbReference>
<proteinExistence type="predicted"/>
<feature type="domain" description="ABC transmembrane type-1" evidence="12">
    <location>
        <begin position="809"/>
        <end position="1087"/>
    </location>
</feature>
<evidence type="ECO:0000256" key="3">
    <source>
        <dbReference type="ARBA" id="ARBA00022692"/>
    </source>
</evidence>
<feature type="compositionally biased region" description="Basic and acidic residues" evidence="9">
    <location>
        <begin position="201"/>
        <end position="213"/>
    </location>
</feature>
<feature type="domain" description="ABC transporter" evidence="11">
    <location>
        <begin position="446"/>
        <end position="709"/>
    </location>
</feature>
<dbReference type="EMBL" id="JMSN01000046">
    <property type="protein sequence ID" value="KDN44924.1"/>
    <property type="molecule type" value="Genomic_DNA"/>
</dbReference>
<feature type="transmembrane region" description="Helical" evidence="10">
    <location>
        <begin position="805"/>
        <end position="827"/>
    </location>
</feature>
<name>A0A066W1I8_TILAU</name>
<dbReference type="InterPro" id="IPR036640">
    <property type="entry name" value="ABC1_TM_sf"/>
</dbReference>
<dbReference type="SUPFAM" id="SSF90123">
    <property type="entry name" value="ABC transporter transmembrane region"/>
    <property type="match status" value="2"/>
</dbReference>
<dbReference type="InterPro" id="IPR050173">
    <property type="entry name" value="ABC_transporter_C-like"/>
</dbReference>
<dbReference type="InParanoid" id="A0A066W1I8"/>
<dbReference type="RefSeq" id="XP_013242991.1">
    <property type="nucleotide sequence ID" value="XM_013387537.1"/>
</dbReference>
<dbReference type="PANTHER" id="PTHR24223:SF353">
    <property type="entry name" value="ABC TRANSPORTER ATP-BINDING PROTEIN_PERMEASE VMR1-RELATED"/>
    <property type="match status" value="1"/>
</dbReference>
<dbReference type="CDD" id="cd03250">
    <property type="entry name" value="ABCC_MRP_domain1"/>
    <property type="match status" value="1"/>
</dbReference>
<feature type="transmembrane region" description="Helical" evidence="10">
    <location>
        <begin position="1032"/>
        <end position="1052"/>
    </location>
</feature>
<dbReference type="InterPro" id="IPR011527">
    <property type="entry name" value="ABC1_TM_dom"/>
</dbReference>
<dbReference type="GO" id="GO:0000329">
    <property type="term" value="C:fungal-type vacuole membrane"/>
    <property type="evidence" value="ECO:0007669"/>
    <property type="project" value="TreeGrafter"/>
</dbReference>
<dbReference type="Gene3D" id="3.40.50.300">
    <property type="entry name" value="P-loop containing nucleotide triphosphate hydrolases"/>
    <property type="match status" value="2"/>
</dbReference>
<dbReference type="STRING" id="1037660.A0A066W1I8"/>
<feature type="region of interest" description="Disordered" evidence="9">
    <location>
        <begin position="177"/>
        <end position="222"/>
    </location>
</feature>
<feature type="transmembrane region" description="Helical" evidence="10">
    <location>
        <begin position="359"/>
        <end position="379"/>
    </location>
</feature>
<comment type="caution">
    <text evidence="13">The sequence shown here is derived from an EMBL/GenBank/DDBJ whole genome shotgun (WGS) entry which is preliminary data.</text>
</comment>
<dbReference type="FunFam" id="3.40.50.300:FF:001354">
    <property type="entry name" value="ATP-binding cassette (ABC) transporter, putative"/>
    <property type="match status" value="1"/>
</dbReference>
<dbReference type="PROSITE" id="PS50893">
    <property type="entry name" value="ABC_TRANSPORTER_2"/>
    <property type="match status" value="2"/>
</dbReference>
<feature type="compositionally biased region" description="Low complexity" evidence="9">
    <location>
        <begin position="731"/>
        <end position="756"/>
    </location>
</feature>
<dbReference type="PROSITE" id="PS00211">
    <property type="entry name" value="ABC_TRANSPORTER_1"/>
    <property type="match status" value="2"/>
</dbReference>
<evidence type="ECO:0000256" key="5">
    <source>
        <dbReference type="ARBA" id="ARBA00022741"/>
    </source>
</evidence>
<dbReference type="Pfam" id="PF00664">
    <property type="entry name" value="ABC_membrane"/>
    <property type="match status" value="2"/>
</dbReference>
<keyword evidence="8 10" id="KW-0472">Membrane</keyword>
<dbReference type="GeneID" id="25262474"/>
<dbReference type="GO" id="GO:0016887">
    <property type="term" value="F:ATP hydrolysis activity"/>
    <property type="evidence" value="ECO:0007669"/>
    <property type="project" value="InterPro"/>
</dbReference>
<feature type="compositionally biased region" description="Basic and acidic residues" evidence="9">
    <location>
        <begin position="759"/>
        <end position="769"/>
    </location>
</feature>
<feature type="transmembrane region" description="Helical" evidence="10">
    <location>
        <begin position="921"/>
        <end position="941"/>
    </location>
</feature>
<dbReference type="CDD" id="cd03244">
    <property type="entry name" value="ABCC_MRP_domain2"/>
    <property type="match status" value="1"/>
</dbReference>
<evidence type="ECO:0000259" key="11">
    <source>
        <dbReference type="PROSITE" id="PS50893"/>
    </source>
</evidence>
<keyword evidence="3 10" id="KW-0812">Transmembrane</keyword>
<evidence type="ECO:0000256" key="2">
    <source>
        <dbReference type="ARBA" id="ARBA00022448"/>
    </source>
</evidence>
<dbReference type="InterPro" id="IPR044726">
    <property type="entry name" value="ABCC_6TM_D2"/>
</dbReference>
<reference evidence="13 14" key="1">
    <citation type="submission" date="2014-05" db="EMBL/GenBank/DDBJ databases">
        <title>Draft genome sequence of a rare smut relative, Tilletiaria anomala UBC 951.</title>
        <authorList>
            <consortium name="DOE Joint Genome Institute"/>
            <person name="Toome M."/>
            <person name="Kuo A."/>
            <person name="Henrissat B."/>
            <person name="Lipzen A."/>
            <person name="Tritt A."/>
            <person name="Yoshinaga Y."/>
            <person name="Zane M."/>
            <person name="Barry K."/>
            <person name="Grigoriev I.V."/>
            <person name="Spatafora J.W."/>
            <person name="Aimea M.C."/>
        </authorList>
    </citation>
    <scope>NUCLEOTIDE SEQUENCE [LARGE SCALE GENOMIC DNA]</scope>
    <source>
        <strain evidence="13 14">UBC 951</strain>
    </source>
</reference>
<keyword evidence="14" id="KW-1185">Reference proteome</keyword>
<gene>
    <name evidence="13" type="ORF">K437DRAFT_224568</name>
</gene>
<keyword evidence="13" id="KW-0378">Hydrolase</keyword>
<evidence type="ECO:0000256" key="8">
    <source>
        <dbReference type="ARBA" id="ARBA00023136"/>
    </source>
</evidence>
<dbReference type="PANTHER" id="PTHR24223">
    <property type="entry name" value="ATP-BINDING CASSETTE SUB-FAMILY C"/>
    <property type="match status" value="1"/>
</dbReference>
<dbReference type="OrthoDB" id="6500128at2759"/>
<feature type="transmembrane region" description="Helical" evidence="10">
    <location>
        <begin position="128"/>
        <end position="150"/>
    </location>
</feature>
<dbReference type="GO" id="GO:0005524">
    <property type="term" value="F:ATP binding"/>
    <property type="evidence" value="ECO:0007669"/>
    <property type="project" value="UniProtKB-KW"/>
</dbReference>
<feature type="transmembrane region" description="Helical" evidence="10">
    <location>
        <begin position="83"/>
        <end position="108"/>
    </location>
</feature>
<dbReference type="CDD" id="cd18580">
    <property type="entry name" value="ABC_6TM_ABCC_D2"/>
    <property type="match status" value="1"/>
</dbReference>
<feature type="compositionally biased region" description="Low complexity" evidence="9">
    <location>
        <begin position="177"/>
        <end position="187"/>
    </location>
</feature>
<evidence type="ECO:0000259" key="12">
    <source>
        <dbReference type="PROSITE" id="PS50929"/>
    </source>
</evidence>
<dbReference type="OMA" id="LITCETH"/>
<dbReference type="CDD" id="cd18596">
    <property type="entry name" value="ABC_6TM_VMR1_D1_like"/>
    <property type="match status" value="1"/>
</dbReference>
<evidence type="ECO:0000256" key="9">
    <source>
        <dbReference type="SAM" id="MobiDB-lite"/>
    </source>
</evidence>
<evidence type="ECO:0000256" key="7">
    <source>
        <dbReference type="ARBA" id="ARBA00022989"/>
    </source>
</evidence>